<evidence type="ECO:0000256" key="1">
    <source>
        <dbReference type="ARBA" id="ARBA00003279"/>
    </source>
</evidence>
<feature type="domain" description="Major facilitator superfamily (MFS) profile" evidence="11">
    <location>
        <begin position="17"/>
        <end position="399"/>
    </location>
</feature>
<comment type="subcellular location">
    <subcellularLocation>
        <location evidence="10">Cell inner membrane</location>
        <topology evidence="10">Multi-pass membrane protein</topology>
    </subcellularLocation>
    <subcellularLocation>
        <location evidence="2">Cell membrane</location>
        <topology evidence="2">Multi-pass membrane protein</topology>
    </subcellularLocation>
</comment>
<feature type="transmembrane region" description="Helical" evidence="10">
    <location>
        <begin position="83"/>
        <end position="102"/>
    </location>
</feature>
<dbReference type="PANTHER" id="PTHR43124:SF3">
    <property type="entry name" value="CHLORAMPHENICOL EFFLUX PUMP RV0191"/>
    <property type="match status" value="1"/>
</dbReference>
<keyword evidence="7 10" id="KW-0812">Transmembrane</keyword>
<dbReference type="PROSITE" id="PS00216">
    <property type="entry name" value="SUGAR_TRANSPORT_1"/>
    <property type="match status" value="1"/>
</dbReference>
<dbReference type="GO" id="GO:1990961">
    <property type="term" value="P:xenobiotic detoxification by transmembrane export across the plasma membrane"/>
    <property type="evidence" value="ECO:0007669"/>
    <property type="project" value="InterPro"/>
</dbReference>
<dbReference type="AlphaFoldDB" id="A0A8X8KMJ2"/>
<evidence type="ECO:0000256" key="3">
    <source>
        <dbReference type="ARBA" id="ARBA00006236"/>
    </source>
</evidence>
<dbReference type="SUPFAM" id="SSF103473">
    <property type="entry name" value="MFS general substrate transporter"/>
    <property type="match status" value="1"/>
</dbReference>
<keyword evidence="5 10" id="KW-0813">Transport</keyword>
<reference evidence="12" key="1">
    <citation type="submission" date="2020-05" db="EMBL/GenBank/DDBJ databases">
        <title>Fertoebacter nigrum gen. nov., sp. nov., a new member of the family Rhodobacteraceae.</title>
        <authorList>
            <person name="Szuroczki S."/>
            <person name="Abbaszade G."/>
            <person name="Buni D."/>
            <person name="Schumann P."/>
            <person name="Toth E."/>
        </authorList>
    </citation>
    <scope>NUCLEOTIDE SEQUENCE</scope>
    <source>
        <strain evidence="12">RG-N-1a</strain>
    </source>
</reference>
<keyword evidence="6" id="KW-1003">Cell membrane</keyword>
<feature type="transmembrane region" description="Helical" evidence="10">
    <location>
        <begin position="348"/>
        <end position="369"/>
    </location>
</feature>
<feature type="transmembrane region" description="Helical" evidence="10">
    <location>
        <begin position="253"/>
        <end position="271"/>
    </location>
</feature>
<comment type="function">
    <text evidence="1">Resistance to tetracycline by an active tetracycline efflux. This is an energy-dependent process that decreases the accumulation of the antibiotic in whole cells. This protein functions as a metal-tetracycline/H(+) antiporter.</text>
</comment>
<dbReference type="Pfam" id="PF07690">
    <property type="entry name" value="MFS_1"/>
    <property type="match status" value="1"/>
</dbReference>
<gene>
    <name evidence="12" type="ORF">GEU84_006230</name>
</gene>
<feature type="transmembrane region" description="Helical" evidence="10">
    <location>
        <begin position="140"/>
        <end position="162"/>
    </location>
</feature>
<evidence type="ECO:0000259" key="11">
    <source>
        <dbReference type="PROSITE" id="PS50850"/>
    </source>
</evidence>
<dbReference type="InterPro" id="IPR020846">
    <property type="entry name" value="MFS_dom"/>
</dbReference>
<comment type="similarity">
    <text evidence="3 10">Belongs to the major facilitator superfamily. Bcr/CmlA family.</text>
</comment>
<evidence type="ECO:0000256" key="7">
    <source>
        <dbReference type="ARBA" id="ARBA00022692"/>
    </source>
</evidence>
<proteinExistence type="inferred from homology"/>
<evidence type="ECO:0000256" key="6">
    <source>
        <dbReference type="ARBA" id="ARBA00022475"/>
    </source>
</evidence>
<dbReference type="NCBIfam" id="TIGR00710">
    <property type="entry name" value="efflux_Bcr_CflA"/>
    <property type="match status" value="1"/>
</dbReference>
<comment type="similarity">
    <text evidence="4">Belongs to the major facilitator superfamily. TCR/Tet family.</text>
</comment>
<dbReference type="InterPro" id="IPR036259">
    <property type="entry name" value="MFS_trans_sf"/>
</dbReference>
<dbReference type="RefSeq" id="WP_152824859.1">
    <property type="nucleotide sequence ID" value="NZ_WHUT02000003.1"/>
</dbReference>
<protein>
    <recommendedName>
        <fullName evidence="10">Bcr/CflA family efflux transporter</fullName>
    </recommendedName>
</protein>
<evidence type="ECO:0000313" key="12">
    <source>
        <dbReference type="EMBL" id="NUB43970.1"/>
    </source>
</evidence>
<accession>A0A8X8KMJ2</accession>
<evidence type="ECO:0000313" key="13">
    <source>
        <dbReference type="Proteomes" id="UP000484076"/>
    </source>
</evidence>
<keyword evidence="9 10" id="KW-0472">Membrane</keyword>
<dbReference type="InterPro" id="IPR004812">
    <property type="entry name" value="Efflux_drug-R_Bcr/CmlA"/>
</dbReference>
<dbReference type="InterPro" id="IPR005829">
    <property type="entry name" value="Sugar_transporter_CS"/>
</dbReference>
<feature type="transmembrane region" description="Helical" evidence="10">
    <location>
        <begin position="21"/>
        <end position="46"/>
    </location>
</feature>
<evidence type="ECO:0000256" key="10">
    <source>
        <dbReference type="RuleBase" id="RU365088"/>
    </source>
</evidence>
<organism evidence="12 13">
    <name type="scientific">Fertoeibacter niger</name>
    <dbReference type="NCBI Taxonomy" id="2656921"/>
    <lineage>
        <taxon>Bacteria</taxon>
        <taxon>Pseudomonadati</taxon>
        <taxon>Pseudomonadota</taxon>
        <taxon>Alphaproteobacteria</taxon>
        <taxon>Rhodobacterales</taxon>
        <taxon>Paracoccaceae</taxon>
        <taxon>Fertoeibacter</taxon>
    </lineage>
</organism>
<dbReference type="InterPro" id="IPR011701">
    <property type="entry name" value="MFS"/>
</dbReference>
<dbReference type="InterPro" id="IPR001958">
    <property type="entry name" value="Tet-R_TetA/multi-R_MdtG-like"/>
</dbReference>
<feature type="transmembrane region" description="Helical" evidence="10">
    <location>
        <begin position="217"/>
        <end position="241"/>
    </location>
</feature>
<keyword evidence="8 10" id="KW-1133">Transmembrane helix</keyword>
<feature type="transmembrane region" description="Helical" evidence="10">
    <location>
        <begin position="108"/>
        <end position="128"/>
    </location>
</feature>
<evidence type="ECO:0000256" key="9">
    <source>
        <dbReference type="ARBA" id="ARBA00023136"/>
    </source>
</evidence>
<feature type="transmembrane region" description="Helical" evidence="10">
    <location>
        <begin position="310"/>
        <end position="327"/>
    </location>
</feature>
<dbReference type="InterPro" id="IPR050189">
    <property type="entry name" value="MFS_Efflux_Transporters"/>
</dbReference>
<feature type="transmembrane region" description="Helical" evidence="10">
    <location>
        <begin position="283"/>
        <end position="304"/>
    </location>
</feature>
<dbReference type="GO" id="GO:0005886">
    <property type="term" value="C:plasma membrane"/>
    <property type="evidence" value="ECO:0007669"/>
    <property type="project" value="UniProtKB-SubCell"/>
</dbReference>
<sequence>MSTHAPVRFLDRTTPPHIVTLVLLAGLSALTMNIFLPSLPGMAAWFEVPYPLMQLSVALYLGLSAVLQILVGPISDRYGRRSVILWAMGLFLLATIGTLLAPNATVFLAFRMAQAVIAAGMVLSRAVVRDMVPDEQAASMIGYVTMGMSLVPMIGPVIGGVLDDFFGWQANFALLLVLGLLVFALVWADLGETAALNRLGFAAQLRQYPELLTSRRFWGYALCAAFTSGCFFAYLGGAPFVGTEVFGLSSSQVGVYFAAPAVGYAIGNYLSGRFSVRFGINRMVLWGVLVTTVGMALLLGLTLLGLHDPNVFFGMITTVGLGNGLTLPNANAGMLSVRPHLAGTASGLGGAIMIGGGAALAALAGAVLQPGASEMPLIVIMLVSALAAVLAIMAVMRRARDLGLPG</sequence>
<evidence type="ECO:0000256" key="5">
    <source>
        <dbReference type="ARBA" id="ARBA00022448"/>
    </source>
</evidence>
<dbReference type="EMBL" id="WHUT02000003">
    <property type="protein sequence ID" value="NUB43970.1"/>
    <property type="molecule type" value="Genomic_DNA"/>
</dbReference>
<feature type="transmembrane region" description="Helical" evidence="10">
    <location>
        <begin position="375"/>
        <end position="396"/>
    </location>
</feature>
<keyword evidence="10" id="KW-0997">Cell inner membrane</keyword>
<feature type="transmembrane region" description="Helical" evidence="10">
    <location>
        <begin position="52"/>
        <end position="71"/>
    </location>
</feature>
<dbReference type="GO" id="GO:0042910">
    <property type="term" value="F:xenobiotic transmembrane transporter activity"/>
    <property type="evidence" value="ECO:0007669"/>
    <property type="project" value="InterPro"/>
</dbReference>
<name>A0A8X8KMJ2_9RHOB</name>
<dbReference type="PROSITE" id="PS50850">
    <property type="entry name" value="MFS"/>
    <property type="match status" value="1"/>
</dbReference>
<dbReference type="CDD" id="cd17320">
    <property type="entry name" value="MFS_MdfA_MDR_like"/>
    <property type="match status" value="1"/>
</dbReference>
<comment type="caution">
    <text evidence="12">The sequence shown here is derived from an EMBL/GenBank/DDBJ whole genome shotgun (WGS) entry which is preliminary data.</text>
</comment>
<dbReference type="Gene3D" id="1.20.1720.10">
    <property type="entry name" value="Multidrug resistance protein D"/>
    <property type="match status" value="1"/>
</dbReference>
<dbReference type="Proteomes" id="UP000484076">
    <property type="component" value="Unassembled WGS sequence"/>
</dbReference>
<evidence type="ECO:0000256" key="2">
    <source>
        <dbReference type="ARBA" id="ARBA00004651"/>
    </source>
</evidence>
<dbReference type="PRINTS" id="PR01035">
    <property type="entry name" value="TCRTETA"/>
</dbReference>
<evidence type="ECO:0000256" key="8">
    <source>
        <dbReference type="ARBA" id="ARBA00022989"/>
    </source>
</evidence>
<evidence type="ECO:0000256" key="4">
    <source>
        <dbReference type="ARBA" id="ARBA00007520"/>
    </source>
</evidence>
<feature type="transmembrane region" description="Helical" evidence="10">
    <location>
        <begin position="168"/>
        <end position="188"/>
    </location>
</feature>
<keyword evidence="13" id="KW-1185">Reference proteome</keyword>
<dbReference type="PANTHER" id="PTHR43124">
    <property type="entry name" value="PURINE EFFLUX PUMP PBUE"/>
    <property type="match status" value="1"/>
</dbReference>